<proteinExistence type="predicted"/>
<name>A0A5P8W0A7_9NOSO</name>
<sequence length="229" mass="27287">MPQPKLTDDELKDIVMNFSVARMKPYLSAANSNHGDAIRICQINTQLCEALYPSLHTLEIALRNTIDNVLSVKHGNNWLCNGKIQLHSYEQKSVNDVLNKCNHNLNRLIPELSFGFWKSLIEKKYYEITIWRPFCKQIFKYAKPSELNIKQIRLKIKSIHWLRNRNFHHEPIWNYLQLDNIHSDIYCFLNWINPKVSAWLREYDRFPQIYLSTSTLLQEMKVSRNKRCH</sequence>
<accession>A0A5P8W0A7</accession>
<evidence type="ECO:0000313" key="2">
    <source>
        <dbReference type="Proteomes" id="UP000326678"/>
    </source>
</evidence>
<reference evidence="1 2" key="1">
    <citation type="submission" date="2019-10" db="EMBL/GenBank/DDBJ databases">
        <title>Genomic and transcriptomic insights into the perfect genentic adaptation of a filamentous nitrogen-fixing cyanobacterium to rice fields.</title>
        <authorList>
            <person name="Chen Z."/>
        </authorList>
    </citation>
    <scope>NUCLEOTIDE SEQUENCE [LARGE SCALE GENOMIC DNA]</scope>
    <source>
        <strain evidence="1">CCNUC1</strain>
    </source>
</reference>
<dbReference type="RefSeq" id="WP_152589313.1">
    <property type="nucleotide sequence ID" value="NZ_CP045226.1"/>
</dbReference>
<organism evidence="1 2">
    <name type="scientific">Nostoc sphaeroides CCNUC1</name>
    <dbReference type="NCBI Taxonomy" id="2653204"/>
    <lineage>
        <taxon>Bacteria</taxon>
        <taxon>Bacillati</taxon>
        <taxon>Cyanobacteriota</taxon>
        <taxon>Cyanophyceae</taxon>
        <taxon>Nostocales</taxon>
        <taxon>Nostocaceae</taxon>
        <taxon>Nostoc</taxon>
    </lineage>
</organism>
<protein>
    <recommendedName>
        <fullName evidence="3">Abi family protein</fullName>
    </recommendedName>
</protein>
<evidence type="ECO:0008006" key="3">
    <source>
        <dbReference type="Google" id="ProtNLM"/>
    </source>
</evidence>
<dbReference type="Proteomes" id="UP000326678">
    <property type="component" value="Chromosome Gxm1"/>
</dbReference>
<evidence type="ECO:0000313" key="1">
    <source>
        <dbReference type="EMBL" id="QFS46138.1"/>
    </source>
</evidence>
<dbReference type="KEGG" id="nsh:GXM_03618"/>
<dbReference type="AlphaFoldDB" id="A0A5P8W0A7"/>
<dbReference type="EMBL" id="CP045226">
    <property type="protein sequence ID" value="QFS46138.1"/>
    <property type="molecule type" value="Genomic_DNA"/>
</dbReference>
<keyword evidence="2" id="KW-1185">Reference proteome</keyword>
<gene>
    <name evidence="1" type="ORF">GXM_03618</name>
</gene>